<evidence type="ECO:0000259" key="2">
    <source>
        <dbReference type="Pfam" id="PF00440"/>
    </source>
</evidence>
<feature type="domain" description="HTH tetR-type" evidence="2">
    <location>
        <begin position="2"/>
        <end position="30"/>
    </location>
</feature>
<dbReference type="SUPFAM" id="SSF46689">
    <property type="entry name" value="Homeodomain-like"/>
    <property type="match status" value="1"/>
</dbReference>
<dbReference type="EMBL" id="JAOB01000003">
    <property type="protein sequence ID" value="EUA84983.1"/>
    <property type="molecule type" value="Genomic_DNA"/>
</dbReference>
<dbReference type="AlphaFoldDB" id="X8EY91"/>
<reference evidence="3" key="1">
    <citation type="submission" date="2014-01" db="EMBL/GenBank/DDBJ databases">
        <authorList>
            <person name="Brown-Elliot B."/>
            <person name="Wallace R."/>
            <person name="Lenaerts A."/>
            <person name="Ordway D."/>
            <person name="DeGroote M.A."/>
            <person name="Parker T."/>
            <person name="Sizemore C."/>
            <person name="Tallon L.J."/>
            <person name="Sadzewicz L.K."/>
            <person name="Sengamalay N."/>
            <person name="Fraser C.M."/>
            <person name="Hine E."/>
            <person name="Shefchek K.A."/>
            <person name="Das S.P."/>
            <person name="Tettelin H."/>
        </authorList>
    </citation>
    <scope>NUCLEOTIDE SEQUENCE [LARGE SCALE GENOMIC DNA]</scope>
    <source>
        <strain evidence="3">4042</strain>
    </source>
</reference>
<sequence>MLAATRQLLVEVGYQRTTIAAVARRAGSARRRSTAVGLAGRR</sequence>
<dbReference type="GO" id="GO:0003677">
    <property type="term" value="F:DNA binding"/>
    <property type="evidence" value="ECO:0007669"/>
    <property type="project" value="UniProtKB-KW"/>
</dbReference>
<evidence type="ECO:0000256" key="1">
    <source>
        <dbReference type="ARBA" id="ARBA00023125"/>
    </source>
</evidence>
<dbReference type="InterPro" id="IPR001647">
    <property type="entry name" value="HTH_TetR"/>
</dbReference>
<protein>
    <submittedName>
        <fullName evidence="3">Bacterial regulatory s, tetR family protein</fullName>
    </submittedName>
</protein>
<proteinExistence type="predicted"/>
<keyword evidence="1" id="KW-0238">DNA-binding</keyword>
<gene>
    <name evidence="3" type="ORF">I553_8411</name>
</gene>
<accession>X8EY91</accession>
<dbReference type="Pfam" id="PF00440">
    <property type="entry name" value="TetR_N"/>
    <property type="match status" value="1"/>
</dbReference>
<name>X8EY91_MYCXE</name>
<dbReference type="Gene3D" id="1.10.10.60">
    <property type="entry name" value="Homeodomain-like"/>
    <property type="match status" value="1"/>
</dbReference>
<organism evidence="3">
    <name type="scientific">Mycobacterium xenopi 4042</name>
    <dbReference type="NCBI Taxonomy" id="1299334"/>
    <lineage>
        <taxon>Bacteria</taxon>
        <taxon>Bacillati</taxon>
        <taxon>Actinomycetota</taxon>
        <taxon>Actinomycetes</taxon>
        <taxon>Mycobacteriales</taxon>
        <taxon>Mycobacteriaceae</taxon>
        <taxon>Mycobacterium</taxon>
    </lineage>
</organism>
<evidence type="ECO:0000313" key="3">
    <source>
        <dbReference type="EMBL" id="EUA84983.1"/>
    </source>
</evidence>
<comment type="caution">
    <text evidence="3">The sequence shown here is derived from an EMBL/GenBank/DDBJ whole genome shotgun (WGS) entry which is preliminary data.</text>
</comment>
<dbReference type="InterPro" id="IPR009057">
    <property type="entry name" value="Homeodomain-like_sf"/>
</dbReference>